<reference evidence="2" key="1">
    <citation type="submission" date="2020-02" db="EMBL/GenBank/DDBJ databases">
        <authorList>
            <person name="Meier V. D."/>
        </authorList>
    </citation>
    <scope>NUCLEOTIDE SEQUENCE</scope>
    <source>
        <strain evidence="2">AVDCRST_MAG19</strain>
    </source>
</reference>
<proteinExistence type="predicted"/>
<evidence type="ECO:0000313" key="2">
    <source>
        <dbReference type="EMBL" id="CAA9546271.1"/>
    </source>
</evidence>
<dbReference type="AlphaFoldDB" id="A0A6J4UCD7"/>
<evidence type="ECO:0000256" key="1">
    <source>
        <dbReference type="SAM" id="MobiDB-lite"/>
    </source>
</evidence>
<protein>
    <submittedName>
        <fullName evidence="2">Uncharacterized protein</fullName>
    </submittedName>
</protein>
<name>A0A6J4UCD7_9BACT</name>
<feature type="region of interest" description="Disordered" evidence="1">
    <location>
        <begin position="59"/>
        <end position="114"/>
    </location>
</feature>
<organism evidence="2">
    <name type="scientific">uncultured Thermomicrobiales bacterium</name>
    <dbReference type="NCBI Taxonomy" id="1645740"/>
    <lineage>
        <taxon>Bacteria</taxon>
        <taxon>Pseudomonadati</taxon>
        <taxon>Thermomicrobiota</taxon>
        <taxon>Thermomicrobia</taxon>
        <taxon>Thermomicrobiales</taxon>
        <taxon>environmental samples</taxon>
    </lineage>
</organism>
<accession>A0A6J4UCD7</accession>
<sequence length="114" mass="12477">MARSLAVTAANLKGGRGEIQDAVRVGVSVERRRLRAEGGGRLRSAPFRRNDAHRATRRAAIGVLDGRMGADPARRGSPSDRLPTRGRRTWRSNGTIGAGRRNRHRLNIGTGYRP</sequence>
<gene>
    <name evidence="2" type="ORF">AVDCRST_MAG19-274</name>
</gene>
<dbReference type="EMBL" id="CADCWL010000017">
    <property type="protein sequence ID" value="CAA9546271.1"/>
    <property type="molecule type" value="Genomic_DNA"/>
</dbReference>